<protein>
    <recommendedName>
        <fullName evidence="1">UPF0246 protein G114_08657</fullName>
    </recommendedName>
</protein>
<reference evidence="2 3" key="1">
    <citation type="journal article" date="2013" name="Genome Announc.">
        <title>Draft Genome Sequence of the Aeromonas diversa Type Strain.</title>
        <authorList>
            <person name="Farfan M."/>
            <person name="Spataro N."/>
            <person name="Sanglas A."/>
            <person name="Albarral V."/>
            <person name="Loren J.G."/>
            <person name="Bosch E."/>
            <person name="Fuste M.C."/>
        </authorList>
    </citation>
    <scope>NUCLEOTIDE SEQUENCE [LARGE SCALE GENOMIC DNA]</scope>
    <source>
        <strain evidence="2 3">2478-85</strain>
    </source>
</reference>
<comment type="caution">
    <text evidence="2">The sequence shown here is derived from an EMBL/GenBank/DDBJ whole genome shotgun (WGS) entry which is preliminary data.</text>
</comment>
<dbReference type="EMBL" id="APVG01000018">
    <property type="protein sequence ID" value="ENY72302.1"/>
    <property type="molecule type" value="Genomic_DNA"/>
</dbReference>
<dbReference type="OrthoDB" id="9777133at2"/>
<dbReference type="NCBIfam" id="NF002542">
    <property type="entry name" value="PRK02101.1-3"/>
    <property type="match status" value="1"/>
</dbReference>
<evidence type="ECO:0000313" key="3">
    <source>
        <dbReference type="Proteomes" id="UP000023775"/>
    </source>
</evidence>
<dbReference type="InterPro" id="IPR005583">
    <property type="entry name" value="YaaA"/>
</dbReference>
<dbReference type="Proteomes" id="UP000023775">
    <property type="component" value="Unassembled WGS sequence"/>
</dbReference>
<evidence type="ECO:0000256" key="1">
    <source>
        <dbReference type="HAMAP-Rule" id="MF_00652"/>
    </source>
</evidence>
<dbReference type="Pfam" id="PF03883">
    <property type="entry name" value="H2O2_YaaD"/>
    <property type="match status" value="1"/>
</dbReference>
<dbReference type="PANTHER" id="PTHR30283">
    <property type="entry name" value="PEROXIDE STRESS RESPONSE PROTEIN YAAA"/>
    <property type="match status" value="1"/>
</dbReference>
<dbReference type="GO" id="GO:0033194">
    <property type="term" value="P:response to hydroperoxide"/>
    <property type="evidence" value="ECO:0007669"/>
    <property type="project" value="TreeGrafter"/>
</dbReference>
<comment type="similarity">
    <text evidence="1">Belongs to the UPF0246 family.</text>
</comment>
<dbReference type="NCBIfam" id="NF002541">
    <property type="entry name" value="PRK02101.1-1"/>
    <property type="match status" value="1"/>
</dbReference>
<sequence>MLMVVSPAKTLDYESPLPTQRHTLPGLLDHSAELIARARQLTPAQIGALMKISDKLAGLNAARFAEWQPGFTLDNARQAIFAFKGDVYTGLDAESLDEADLRYAQEHLRMLSGLYGVLRPLDLMMPYRLEMGTRLDNPRGKDLYTFWGDIITATLNQALVDQGDDVLVNLASDEYFKSVRPKALQGRIVTPVFKDAKNGQYKIISFYAKKARGMMARWLLVNRISRVEDVSAFDVDGYYFVPQESNADTLVFKREEKAS</sequence>
<gene>
    <name evidence="2" type="ORF">G114_08657</name>
</gene>
<evidence type="ECO:0000313" key="2">
    <source>
        <dbReference type="EMBL" id="ENY72302.1"/>
    </source>
</evidence>
<organism evidence="2 3">
    <name type="scientific">Aeromonas diversa CDC 2478-85</name>
    <dbReference type="NCBI Taxonomy" id="1268237"/>
    <lineage>
        <taxon>Bacteria</taxon>
        <taxon>Pseudomonadati</taxon>
        <taxon>Pseudomonadota</taxon>
        <taxon>Gammaproteobacteria</taxon>
        <taxon>Aeromonadales</taxon>
        <taxon>Aeromonadaceae</taxon>
        <taxon>Aeromonas</taxon>
    </lineage>
</organism>
<proteinExistence type="inferred from homology"/>
<dbReference type="PATRIC" id="fig|1268237.3.peg.1707"/>
<dbReference type="RefSeq" id="WP_005351764.1">
    <property type="nucleotide sequence ID" value="NZ_APVG01000018.1"/>
</dbReference>
<dbReference type="AlphaFoldDB" id="N9VAN7"/>
<dbReference type="HAMAP" id="MF_00652">
    <property type="entry name" value="UPF0246"/>
    <property type="match status" value="1"/>
</dbReference>
<accession>N9VAN7</accession>
<keyword evidence="3" id="KW-1185">Reference proteome</keyword>
<dbReference type="eggNOG" id="COG3022">
    <property type="taxonomic scope" value="Bacteria"/>
</dbReference>
<dbReference type="GO" id="GO:0005829">
    <property type="term" value="C:cytosol"/>
    <property type="evidence" value="ECO:0007669"/>
    <property type="project" value="TreeGrafter"/>
</dbReference>
<dbReference type="PANTHER" id="PTHR30283:SF4">
    <property type="entry name" value="PEROXIDE STRESS RESISTANCE PROTEIN YAAA"/>
    <property type="match status" value="1"/>
</dbReference>
<name>N9VAN7_9GAMM</name>